<organism evidence="2 3">
    <name type="scientific">Morus notabilis</name>
    <dbReference type="NCBI Taxonomy" id="981085"/>
    <lineage>
        <taxon>Eukaryota</taxon>
        <taxon>Viridiplantae</taxon>
        <taxon>Streptophyta</taxon>
        <taxon>Embryophyta</taxon>
        <taxon>Tracheophyta</taxon>
        <taxon>Spermatophyta</taxon>
        <taxon>Magnoliopsida</taxon>
        <taxon>eudicotyledons</taxon>
        <taxon>Gunneridae</taxon>
        <taxon>Pentapetalae</taxon>
        <taxon>rosids</taxon>
        <taxon>fabids</taxon>
        <taxon>Rosales</taxon>
        <taxon>Moraceae</taxon>
        <taxon>Moreae</taxon>
        <taxon>Morus</taxon>
    </lineage>
</organism>
<sequence length="138" mass="15026">MAPVSVAVVVEVEVELAVVEVVDVVVVAVEVEVEVEDESPPLRATSLDELRPNVDANYFVFVAVVHETARSRLDFSCSRGNFARNMSTRPAPVSDLLQKGSESFWRSSRGMMFPSSTTSASSDPSVRRVGAPIRQSNE</sequence>
<dbReference type="EMBL" id="KE345308">
    <property type="protein sequence ID" value="EXC00245.1"/>
    <property type="molecule type" value="Genomic_DNA"/>
</dbReference>
<dbReference type="AlphaFoldDB" id="W9RNQ2"/>
<evidence type="ECO:0000313" key="2">
    <source>
        <dbReference type="EMBL" id="EXC00245.1"/>
    </source>
</evidence>
<gene>
    <name evidence="2" type="ORF">L484_010352</name>
</gene>
<protein>
    <submittedName>
        <fullName evidence="2">Uncharacterized protein</fullName>
    </submittedName>
</protein>
<evidence type="ECO:0000256" key="1">
    <source>
        <dbReference type="SAM" id="MobiDB-lite"/>
    </source>
</evidence>
<evidence type="ECO:0000313" key="3">
    <source>
        <dbReference type="Proteomes" id="UP000030645"/>
    </source>
</evidence>
<reference evidence="3" key="1">
    <citation type="submission" date="2013-01" db="EMBL/GenBank/DDBJ databases">
        <title>Draft Genome Sequence of a Mulberry Tree, Morus notabilis C.K. Schneid.</title>
        <authorList>
            <person name="He N."/>
            <person name="Zhao S."/>
        </authorList>
    </citation>
    <scope>NUCLEOTIDE SEQUENCE</scope>
</reference>
<feature type="compositionally biased region" description="Low complexity" evidence="1">
    <location>
        <begin position="114"/>
        <end position="124"/>
    </location>
</feature>
<dbReference type="Proteomes" id="UP000030645">
    <property type="component" value="Unassembled WGS sequence"/>
</dbReference>
<keyword evidence="3" id="KW-1185">Reference proteome</keyword>
<name>W9RNQ2_9ROSA</name>
<proteinExistence type="predicted"/>
<accession>W9RNQ2</accession>
<feature type="region of interest" description="Disordered" evidence="1">
    <location>
        <begin position="108"/>
        <end position="138"/>
    </location>
</feature>